<dbReference type="GO" id="GO:0005737">
    <property type="term" value="C:cytoplasm"/>
    <property type="evidence" value="ECO:0007669"/>
    <property type="project" value="TreeGrafter"/>
</dbReference>
<evidence type="ECO:0000313" key="6">
    <source>
        <dbReference type="WBParaSite" id="SBAD_0000037101-mRNA-1"/>
    </source>
</evidence>
<dbReference type="InterPro" id="IPR018105">
    <property type="entry name" value="Translational_control_tumour_p"/>
</dbReference>
<name>A0A183I9Q9_9BILA</name>
<dbReference type="WBParaSite" id="SBAD_0000037101-mRNA-1">
    <property type="protein sequence ID" value="SBAD_0000037101-mRNA-1"/>
    <property type="gene ID" value="SBAD_0000037101"/>
</dbReference>
<evidence type="ECO:0000256" key="1">
    <source>
        <dbReference type="ARBA" id="ARBA00014759"/>
    </source>
</evidence>
<evidence type="ECO:0000259" key="3">
    <source>
        <dbReference type="PROSITE" id="PS51797"/>
    </source>
</evidence>
<gene>
    <name evidence="4" type="ORF">SBAD_LOCUS353</name>
</gene>
<dbReference type="InterPro" id="IPR011057">
    <property type="entry name" value="Mss4-like_sf"/>
</dbReference>
<dbReference type="OrthoDB" id="10248936at2759"/>
<dbReference type="PROSITE" id="PS51797">
    <property type="entry name" value="TCTP_3"/>
    <property type="match status" value="1"/>
</dbReference>
<feature type="domain" description="TCTP" evidence="3">
    <location>
        <begin position="1"/>
        <end position="142"/>
    </location>
</feature>
<dbReference type="InterPro" id="IPR034737">
    <property type="entry name" value="TCTP"/>
</dbReference>
<dbReference type="PANTHER" id="PTHR11991">
    <property type="entry name" value="TRANSLATIONALLY CONTROLLED TUMOR PROTEIN-RELATED"/>
    <property type="match status" value="1"/>
</dbReference>
<sequence>MLIFHDIFSGDELCSDSYPMSLVDDVVYEFTGKHIVRKEGEISLPGANPAEGEVEDYGEAKVESGLDIVLNHQLVEMPFYEDVKVFKEWAKEYLKKFVFYLYYEKRLSKVFTRLKIFRVICKLNTGLSQCAKTVDFGMYLTK</sequence>
<dbReference type="SUPFAM" id="SSF51316">
    <property type="entry name" value="Mss4-like"/>
    <property type="match status" value="1"/>
</dbReference>
<evidence type="ECO:0000313" key="5">
    <source>
        <dbReference type="Proteomes" id="UP000270296"/>
    </source>
</evidence>
<dbReference type="Proteomes" id="UP000270296">
    <property type="component" value="Unassembled WGS sequence"/>
</dbReference>
<dbReference type="PRINTS" id="PR01653">
    <property type="entry name" value="TCTPROTEIN"/>
</dbReference>
<protein>
    <recommendedName>
        <fullName evidence="1">Translationally-controlled tumor protein homolog</fullName>
    </recommendedName>
</protein>
<evidence type="ECO:0000256" key="2">
    <source>
        <dbReference type="PROSITE-ProRule" id="PRU01133"/>
    </source>
</evidence>
<organism evidence="6">
    <name type="scientific">Soboliphyme baturini</name>
    <dbReference type="NCBI Taxonomy" id="241478"/>
    <lineage>
        <taxon>Eukaryota</taxon>
        <taxon>Metazoa</taxon>
        <taxon>Ecdysozoa</taxon>
        <taxon>Nematoda</taxon>
        <taxon>Enoplea</taxon>
        <taxon>Dorylaimia</taxon>
        <taxon>Dioctophymatida</taxon>
        <taxon>Dioctophymatoidea</taxon>
        <taxon>Soboliphymatidae</taxon>
        <taxon>Soboliphyme</taxon>
    </lineage>
</organism>
<reference evidence="6" key="1">
    <citation type="submission" date="2016-06" db="UniProtKB">
        <authorList>
            <consortium name="WormBaseParasite"/>
        </authorList>
    </citation>
    <scope>IDENTIFICATION</scope>
</reference>
<comment type="similarity">
    <text evidence="2">Belongs to the TCTP family.</text>
</comment>
<dbReference type="EMBL" id="UZAM01000793">
    <property type="protein sequence ID" value="VDO82704.1"/>
    <property type="molecule type" value="Genomic_DNA"/>
</dbReference>
<evidence type="ECO:0000313" key="4">
    <source>
        <dbReference type="EMBL" id="VDO82704.1"/>
    </source>
</evidence>
<dbReference type="Pfam" id="PF00838">
    <property type="entry name" value="TCTP"/>
    <property type="match status" value="1"/>
</dbReference>
<proteinExistence type="inferred from homology"/>
<accession>A0A183I9Q9</accession>
<dbReference type="PANTHER" id="PTHR11991:SF0">
    <property type="entry name" value="TRANSLATIONALLY-CONTROLLED TUMOR PROTEIN"/>
    <property type="match status" value="1"/>
</dbReference>
<dbReference type="Gene3D" id="2.170.150.10">
    <property type="entry name" value="Metal Binding Protein, Guanine Nucleotide Exchange Factor, Chain A"/>
    <property type="match status" value="1"/>
</dbReference>
<keyword evidence="5" id="KW-1185">Reference proteome</keyword>
<dbReference type="InterPro" id="IPR011323">
    <property type="entry name" value="Mss4/transl-control_tumour"/>
</dbReference>
<dbReference type="GO" id="GO:0005509">
    <property type="term" value="F:calcium ion binding"/>
    <property type="evidence" value="ECO:0007669"/>
    <property type="project" value="TreeGrafter"/>
</dbReference>
<dbReference type="AlphaFoldDB" id="A0A183I9Q9"/>
<reference evidence="4 5" key="2">
    <citation type="submission" date="2018-11" db="EMBL/GenBank/DDBJ databases">
        <authorList>
            <consortium name="Pathogen Informatics"/>
        </authorList>
    </citation>
    <scope>NUCLEOTIDE SEQUENCE [LARGE SCALE GENOMIC DNA]</scope>
</reference>